<evidence type="ECO:0000313" key="1">
    <source>
        <dbReference type="EMBL" id="KAK7494330.1"/>
    </source>
</evidence>
<name>A0ABD0L4G2_9CAEN</name>
<comment type="caution">
    <text evidence="1">The sequence shown here is derived from an EMBL/GenBank/DDBJ whole genome shotgun (WGS) entry which is preliminary data.</text>
</comment>
<evidence type="ECO:0000313" key="2">
    <source>
        <dbReference type="Proteomes" id="UP001519460"/>
    </source>
</evidence>
<proteinExistence type="predicted"/>
<dbReference type="Proteomes" id="UP001519460">
    <property type="component" value="Unassembled WGS sequence"/>
</dbReference>
<sequence>MVAKTIDGAAPVNAGGSNLTSRSLAMSALSVYRSLGSVRPARSVMALLSQSWGPVQRMRTTTSVMVTAPPAECYSGQPWW</sequence>
<dbReference type="AlphaFoldDB" id="A0ABD0L4G2"/>
<gene>
    <name evidence="1" type="ORF">BaRGS_00014433</name>
</gene>
<protein>
    <submittedName>
        <fullName evidence="1">Uncharacterized protein</fullName>
    </submittedName>
</protein>
<accession>A0ABD0L4G2</accession>
<dbReference type="EMBL" id="JACVVK020000084">
    <property type="protein sequence ID" value="KAK7494330.1"/>
    <property type="molecule type" value="Genomic_DNA"/>
</dbReference>
<keyword evidence="2" id="KW-1185">Reference proteome</keyword>
<organism evidence="1 2">
    <name type="scientific">Batillaria attramentaria</name>
    <dbReference type="NCBI Taxonomy" id="370345"/>
    <lineage>
        <taxon>Eukaryota</taxon>
        <taxon>Metazoa</taxon>
        <taxon>Spiralia</taxon>
        <taxon>Lophotrochozoa</taxon>
        <taxon>Mollusca</taxon>
        <taxon>Gastropoda</taxon>
        <taxon>Caenogastropoda</taxon>
        <taxon>Sorbeoconcha</taxon>
        <taxon>Cerithioidea</taxon>
        <taxon>Batillariidae</taxon>
        <taxon>Batillaria</taxon>
    </lineage>
</organism>
<reference evidence="1 2" key="1">
    <citation type="journal article" date="2023" name="Sci. Data">
        <title>Genome assembly of the Korean intertidal mud-creeper Batillaria attramentaria.</title>
        <authorList>
            <person name="Patra A.K."/>
            <person name="Ho P.T."/>
            <person name="Jun S."/>
            <person name="Lee S.J."/>
            <person name="Kim Y."/>
            <person name="Won Y.J."/>
        </authorList>
    </citation>
    <scope>NUCLEOTIDE SEQUENCE [LARGE SCALE GENOMIC DNA]</scope>
    <source>
        <strain evidence="1">Wonlab-2016</strain>
    </source>
</reference>